<evidence type="ECO:0000256" key="1">
    <source>
        <dbReference type="SAM" id="MobiDB-lite"/>
    </source>
</evidence>
<comment type="caution">
    <text evidence="2">The sequence shown here is derived from an EMBL/GenBank/DDBJ whole genome shotgun (WGS) entry which is preliminary data.</text>
</comment>
<dbReference type="Proteomes" id="UP000299102">
    <property type="component" value="Unassembled WGS sequence"/>
</dbReference>
<organism evidence="2 3">
    <name type="scientific">Eumeta variegata</name>
    <name type="common">Bagworm moth</name>
    <name type="synonym">Eumeta japonica</name>
    <dbReference type="NCBI Taxonomy" id="151549"/>
    <lineage>
        <taxon>Eukaryota</taxon>
        <taxon>Metazoa</taxon>
        <taxon>Ecdysozoa</taxon>
        <taxon>Arthropoda</taxon>
        <taxon>Hexapoda</taxon>
        <taxon>Insecta</taxon>
        <taxon>Pterygota</taxon>
        <taxon>Neoptera</taxon>
        <taxon>Endopterygota</taxon>
        <taxon>Lepidoptera</taxon>
        <taxon>Glossata</taxon>
        <taxon>Ditrysia</taxon>
        <taxon>Tineoidea</taxon>
        <taxon>Psychidae</taxon>
        <taxon>Oiketicinae</taxon>
        <taxon>Eumeta</taxon>
    </lineage>
</organism>
<dbReference type="EMBL" id="BGZK01001248">
    <property type="protein sequence ID" value="GBP75422.1"/>
    <property type="molecule type" value="Genomic_DNA"/>
</dbReference>
<sequence>MYTKRRRTVPAVRAAVAQRKRAPLAKANDTEPRWSLPGSVPEEAAHTGAASDGARAPARATARSRSTEKDWPRICFRERRSINAGNAKTPRSTPNAAGGAAADRLSVCSRFRSRRCLHLARGKRHDRAVSTTRSMMRLQRFVTSAESKMLLRDKASTPLSRSAGRRRASSLGTLRVRGLMLHHADARPLAAAPAVDSEGT</sequence>
<evidence type="ECO:0000313" key="2">
    <source>
        <dbReference type="EMBL" id="GBP75422.1"/>
    </source>
</evidence>
<feature type="compositionally biased region" description="Polar residues" evidence="1">
    <location>
        <begin position="83"/>
        <end position="95"/>
    </location>
</feature>
<proteinExistence type="predicted"/>
<dbReference type="AlphaFoldDB" id="A0A4C1YKN2"/>
<accession>A0A4C1YKN2</accession>
<feature type="compositionally biased region" description="Basic and acidic residues" evidence="1">
    <location>
        <begin position="65"/>
        <end position="81"/>
    </location>
</feature>
<feature type="compositionally biased region" description="Low complexity" evidence="1">
    <location>
        <begin position="47"/>
        <end position="64"/>
    </location>
</feature>
<keyword evidence="3" id="KW-1185">Reference proteome</keyword>
<name>A0A4C1YKN2_EUMVA</name>
<protein>
    <submittedName>
        <fullName evidence="2">Uncharacterized protein</fullName>
    </submittedName>
</protein>
<evidence type="ECO:0000313" key="3">
    <source>
        <dbReference type="Proteomes" id="UP000299102"/>
    </source>
</evidence>
<gene>
    <name evidence="2" type="ORF">EVAR_54515_1</name>
</gene>
<reference evidence="2 3" key="1">
    <citation type="journal article" date="2019" name="Commun. Biol.">
        <title>The bagworm genome reveals a unique fibroin gene that provides high tensile strength.</title>
        <authorList>
            <person name="Kono N."/>
            <person name="Nakamura H."/>
            <person name="Ohtoshi R."/>
            <person name="Tomita M."/>
            <person name="Numata K."/>
            <person name="Arakawa K."/>
        </authorList>
    </citation>
    <scope>NUCLEOTIDE SEQUENCE [LARGE SCALE GENOMIC DNA]</scope>
</reference>
<feature type="region of interest" description="Disordered" evidence="1">
    <location>
        <begin position="1"/>
        <end position="102"/>
    </location>
</feature>